<reference evidence="2 3" key="1">
    <citation type="submission" date="2017-06" db="EMBL/GenBank/DDBJ databases">
        <authorList>
            <person name="Kim H.J."/>
            <person name="Triplett B.A."/>
        </authorList>
    </citation>
    <scope>NUCLEOTIDE SEQUENCE [LARGE SCALE GENOMIC DNA]</scope>
</reference>
<sequence>MTFLVNTLEEITHNLNNLCIRSIVQFSNAATLTIIRNVSVKQIANIRGVIQMLLGTTYIYIIAHIILLNSFR</sequence>
<evidence type="ECO:0000313" key="2">
    <source>
        <dbReference type="EMBL" id="AUZ94900.1"/>
    </source>
</evidence>
<dbReference type="KEGG" id="vg:40088101"/>
<accession>A0A2L0UZG0</accession>
<organism evidence="2 3">
    <name type="scientific">Agrobacterium phage Atu_ph07</name>
    <dbReference type="NCBI Taxonomy" id="2024264"/>
    <lineage>
        <taxon>Viruses</taxon>
        <taxon>Duplodnaviria</taxon>
        <taxon>Heunggongvirae</taxon>
        <taxon>Uroviricota</taxon>
        <taxon>Caudoviricetes</taxon>
        <taxon>Polybotosvirus</taxon>
        <taxon>Polybotosvirus Atuph07</taxon>
    </lineage>
</organism>
<keyword evidence="1" id="KW-0812">Transmembrane</keyword>
<dbReference type="GeneID" id="40088101"/>
<dbReference type="EMBL" id="MF403008">
    <property type="protein sequence ID" value="AUZ94900.1"/>
    <property type="molecule type" value="Genomic_DNA"/>
</dbReference>
<keyword evidence="1" id="KW-0472">Membrane</keyword>
<protein>
    <submittedName>
        <fullName evidence="2">Uncharacterized protein</fullName>
    </submittedName>
</protein>
<feature type="transmembrane region" description="Helical" evidence="1">
    <location>
        <begin position="49"/>
        <end position="68"/>
    </location>
</feature>
<evidence type="ECO:0000313" key="3">
    <source>
        <dbReference type="Proteomes" id="UP000223025"/>
    </source>
</evidence>
<keyword evidence="3" id="KW-1185">Reference proteome</keyword>
<dbReference type="RefSeq" id="YP_009611763.1">
    <property type="nucleotide sequence ID" value="NC_042013.1"/>
</dbReference>
<proteinExistence type="predicted"/>
<evidence type="ECO:0000256" key="1">
    <source>
        <dbReference type="SAM" id="Phobius"/>
    </source>
</evidence>
<keyword evidence="1" id="KW-1133">Transmembrane helix</keyword>
<name>A0A2L0UZG0_9CAUD</name>
<dbReference type="Proteomes" id="UP000223025">
    <property type="component" value="Segment"/>
</dbReference>